<reference evidence="2" key="1">
    <citation type="journal article" date="2019" name="Int. J. Syst. Evol. Microbiol.">
        <title>The Global Catalogue of Microorganisms (GCM) 10K type strain sequencing project: providing services to taxonomists for standard genome sequencing and annotation.</title>
        <authorList>
            <consortium name="The Broad Institute Genomics Platform"/>
            <consortium name="The Broad Institute Genome Sequencing Center for Infectious Disease"/>
            <person name="Wu L."/>
            <person name="Ma J."/>
        </authorList>
    </citation>
    <scope>NUCLEOTIDE SEQUENCE [LARGE SCALE GENOMIC DNA]</scope>
    <source>
        <strain evidence="2">CCUG 60523</strain>
    </source>
</reference>
<name>A0ABV8AVZ2_9BACT</name>
<protein>
    <submittedName>
        <fullName evidence="1">Uncharacterized protein</fullName>
    </submittedName>
</protein>
<proteinExistence type="predicted"/>
<accession>A0ABV8AVZ2</accession>
<sequence>MTAEILKIIQQLIFIIRAKGTNMTFQIETINNKASLKSVKN</sequence>
<evidence type="ECO:0000313" key="1">
    <source>
        <dbReference type="EMBL" id="MFC3881810.1"/>
    </source>
</evidence>
<gene>
    <name evidence="1" type="ORF">ACFOSV_16560</name>
</gene>
<evidence type="ECO:0000313" key="2">
    <source>
        <dbReference type="Proteomes" id="UP001595805"/>
    </source>
</evidence>
<dbReference type="EMBL" id="JBHRZS010000007">
    <property type="protein sequence ID" value="MFC3881810.1"/>
    <property type="molecule type" value="Genomic_DNA"/>
</dbReference>
<comment type="caution">
    <text evidence="1">The sequence shown here is derived from an EMBL/GenBank/DDBJ whole genome shotgun (WGS) entry which is preliminary data.</text>
</comment>
<dbReference type="Proteomes" id="UP001595805">
    <property type="component" value="Unassembled WGS sequence"/>
</dbReference>
<dbReference type="RefSeq" id="WP_377907160.1">
    <property type="nucleotide sequence ID" value="NZ_JBHRZS010000007.1"/>
</dbReference>
<organism evidence="1 2">
    <name type="scientific">Algoriphagus namhaensis</name>
    <dbReference type="NCBI Taxonomy" id="915353"/>
    <lineage>
        <taxon>Bacteria</taxon>
        <taxon>Pseudomonadati</taxon>
        <taxon>Bacteroidota</taxon>
        <taxon>Cytophagia</taxon>
        <taxon>Cytophagales</taxon>
        <taxon>Cyclobacteriaceae</taxon>
        <taxon>Algoriphagus</taxon>
    </lineage>
</organism>
<keyword evidence="2" id="KW-1185">Reference proteome</keyword>